<feature type="domain" description="SnoaL-like" evidence="1">
    <location>
        <begin position="10"/>
        <end position="122"/>
    </location>
</feature>
<proteinExistence type="predicted"/>
<dbReference type="InterPro" id="IPR032710">
    <property type="entry name" value="NTF2-like_dom_sf"/>
</dbReference>
<dbReference type="AlphaFoldDB" id="A0A1M7Y687"/>
<evidence type="ECO:0000313" key="3">
    <source>
        <dbReference type="Proteomes" id="UP000184603"/>
    </source>
</evidence>
<dbReference type="Proteomes" id="UP000184603">
    <property type="component" value="Unassembled WGS sequence"/>
</dbReference>
<dbReference type="Pfam" id="PF12680">
    <property type="entry name" value="SnoaL_2"/>
    <property type="match status" value="1"/>
</dbReference>
<dbReference type="STRING" id="1121416.SAMN02745220_02057"/>
<name>A0A1M7Y687_9BACT</name>
<reference evidence="2 3" key="1">
    <citation type="submission" date="2016-12" db="EMBL/GenBank/DDBJ databases">
        <authorList>
            <person name="Song W.-J."/>
            <person name="Kurnit D.M."/>
        </authorList>
    </citation>
    <scope>NUCLEOTIDE SEQUENCE [LARGE SCALE GENOMIC DNA]</scope>
    <source>
        <strain evidence="2 3">DSM 18488</strain>
    </source>
</reference>
<evidence type="ECO:0000259" key="1">
    <source>
        <dbReference type="Pfam" id="PF12680"/>
    </source>
</evidence>
<protein>
    <submittedName>
        <fullName evidence="2">SnoaL-like domain-containing protein</fullName>
    </submittedName>
</protein>
<dbReference type="EMBL" id="FRFE01000008">
    <property type="protein sequence ID" value="SHO47934.1"/>
    <property type="molecule type" value="Genomic_DNA"/>
</dbReference>
<accession>A0A1M7Y687</accession>
<gene>
    <name evidence="2" type="ORF">SAMN02745220_02057</name>
</gene>
<dbReference type="RefSeq" id="WP_073613409.1">
    <property type="nucleotide sequence ID" value="NZ_FRFE01000008.1"/>
</dbReference>
<keyword evidence="3" id="KW-1185">Reference proteome</keyword>
<dbReference type="OrthoDB" id="582835at2"/>
<dbReference type="SUPFAM" id="SSF54427">
    <property type="entry name" value="NTF2-like"/>
    <property type="match status" value="1"/>
</dbReference>
<dbReference type="Gene3D" id="3.10.450.50">
    <property type="match status" value="1"/>
</dbReference>
<sequence length="138" mass="15197">MTGEEKRTIIEAYVHAFNAFDVEGMVAYLHPDARCITIVDGVVTCSVEGIDYVRSHELAESARCSSRKKTVMECYERGEQVVLELSYSCVLAADQAGGLKSGDTVTLEGIAEVTFIDEKVSEVAEIFSAPQLQRKTRK</sequence>
<dbReference type="InterPro" id="IPR037401">
    <property type="entry name" value="SnoaL-like"/>
</dbReference>
<organism evidence="2 3">
    <name type="scientific">Desulfopila aestuarii DSM 18488</name>
    <dbReference type="NCBI Taxonomy" id="1121416"/>
    <lineage>
        <taxon>Bacteria</taxon>
        <taxon>Pseudomonadati</taxon>
        <taxon>Thermodesulfobacteriota</taxon>
        <taxon>Desulfobulbia</taxon>
        <taxon>Desulfobulbales</taxon>
        <taxon>Desulfocapsaceae</taxon>
        <taxon>Desulfopila</taxon>
    </lineage>
</organism>
<evidence type="ECO:0000313" key="2">
    <source>
        <dbReference type="EMBL" id="SHO47934.1"/>
    </source>
</evidence>